<dbReference type="PANTHER" id="PTHR24205">
    <property type="entry name" value="FOUR AND A HALF LIM DOMAINS PROTEIN"/>
    <property type="match status" value="1"/>
</dbReference>
<dbReference type="Gene3D" id="2.10.110.10">
    <property type="entry name" value="Cysteine Rich Protein"/>
    <property type="match status" value="3"/>
</dbReference>
<keyword evidence="2" id="KW-0677">Repeat</keyword>
<dbReference type="PROSITE" id="PS50023">
    <property type="entry name" value="LIM_DOMAIN_2"/>
    <property type="match status" value="3"/>
</dbReference>
<evidence type="ECO:0000256" key="3">
    <source>
        <dbReference type="ARBA" id="ARBA00022833"/>
    </source>
</evidence>
<evidence type="ECO:0000256" key="2">
    <source>
        <dbReference type="ARBA" id="ARBA00022737"/>
    </source>
</evidence>
<feature type="domain" description="LIM zinc-binding" evidence="7">
    <location>
        <begin position="109"/>
        <end position="166"/>
    </location>
</feature>
<evidence type="ECO:0000256" key="6">
    <source>
        <dbReference type="SAM" id="MobiDB-lite"/>
    </source>
</evidence>
<dbReference type="PANTHER" id="PTHR24205:SF16">
    <property type="entry name" value="GH01042P-RELATED"/>
    <property type="match status" value="1"/>
</dbReference>
<evidence type="ECO:0000256" key="5">
    <source>
        <dbReference type="PROSITE-ProRule" id="PRU00125"/>
    </source>
</evidence>
<evidence type="ECO:0000256" key="4">
    <source>
        <dbReference type="ARBA" id="ARBA00023038"/>
    </source>
</evidence>
<dbReference type="Proteomes" id="UP000695000">
    <property type="component" value="Unplaced"/>
</dbReference>
<dbReference type="PROSITE" id="PS00478">
    <property type="entry name" value="LIM_DOMAIN_1"/>
    <property type="match status" value="1"/>
</dbReference>
<keyword evidence="1 5" id="KW-0479">Metal-binding</keyword>
<protein>
    <submittedName>
        <fullName evidence="9">Paxillin-B-like</fullName>
    </submittedName>
</protein>
<dbReference type="Pfam" id="PF00412">
    <property type="entry name" value="LIM"/>
    <property type="match status" value="3"/>
</dbReference>
<dbReference type="RefSeq" id="XP_017777630.1">
    <property type="nucleotide sequence ID" value="XM_017922141.1"/>
</dbReference>
<name>A0ABM1MST0_NICVS</name>
<organism evidence="8 9">
    <name type="scientific">Nicrophorus vespilloides</name>
    <name type="common">Boreal carrion beetle</name>
    <dbReference type="NCBI Taxonomy" id="110193"/>
    <lineage>
        <taxon>Eukaryota</taxon>
        <taxon>Metazoa</taxon>
        <taxon>Ecdysozoa</taxon>
        <taxon>Arthropoda</taxon>
        <taxon>Hexapoda</taxon>
        <taxon>Insecta</taxon>
        <taxon>Pterygota</taxon>
        <taxon>Neoptera</taxon>
        <taxon>Endopterygota</taxon>
        <taxon>Coleoptera</taxon>
        <taxon>Polyphaga</taxon>
        <taxon>Staphyliniformia</taxon>
        <taxon>Silphidae</taxon>
        <taxon>Nicrophorinae</taxon>
        <taxon>Nicrophorus</taxon>
    </lineage>
</organism>
<evidence type="ECO:0000256" key="1">
    <source>
        <dbReference type="ARBA" id="ARBA00022723"/>
    </source>
</evidence>
<feature type="region of interest" description="Disordered" evidence="6">
    <location>
        <begin position="31"/>
        <end position="55"/>
    </location>
</feature>
<feature type="compositionally biased region" description="Basic and acidic residues" evidence="6">
    <location>
        <begin position="39"/>
        <end position="55"/>
    </location>
</feature>
<evidence type="ECO:0000313" key="8">
    <source>
        <dbReference type="Proteomes" id="UP000695000"/>
    </source>
</evidence>
<keyword evidence="3 5" id="KW-0862">Zinc</keyword>
<feature type="domain" description="LIM zinc-binding" evidence="7">
    <location>
        <begin position="227"/>
        <end position="279"/>
    </location>
</feature>
<proteinExistence type="predicted"/>
<dbReference type="SUPFAM" id="SSF57716">
    <property type="entry name" value="Glucocorticoid receptor-like (DNA-binding domain)"/>
    <property type="match status" value="3"/>
</dbReference>
<keyword evidence="4 5" id="KW-0440">LIM domain</keyword>
<dbReference type="SMART" id="SM00132">
    <property type="entry name" value="LIM"/>
    <property type="match status" value="3"/>
</dbReference>
<keyword evidence="8" id="KW-1185">Reference proteome</keyword>
<dbReference type="GeneID" id="108563460"/>
<gene>
    <name evidence="9" type="primary">LOC108563460</name>
</gene>
<evidence type="ECO:0000259" key="7">
    <source>
        <dbReference type="PROSITE" id="PS50023"/>
    </source>
</evidence>
<reference evidence="9" key="1">
    <citation type="submission" date="2025-08" db="UniProtKB">
        <authorList>
            <consortium name="RefSeq"/>
        </authorList>
    </citation>
    <scope>IDENTIFICATION</scope>
    <source>
        <tissue evidence="9">Whole Larva</tissue>
    </source>
</reference>
<accession>A0ABM1MST0</accession>
<evidence type="ECO:0000313" key="9">
    <source>
        <dbReference type="RefSeq" id="XP_017777630.1"/>
    </source>
</evidence>
<dbReference type="InterPro" id="IPR001781">
    <property type="entry name" value="Znf_LIM"/>
</dbReference>
<feature type="domain" description="LIM zinc-binding" evidence="7">
    <location>
        <begin position="167"/>
        <end position="226"/>
    </location>
</feature>
<sequence length="279" mass="32070">MVEEACAEFFNFFSERFSVSSGRENLLVHVSPSIHPSPSRREGKIPNKNANERHTQHQLDTFLRRDLFGLLSRKTHTRTQRISVVPSANKNSNNTQKKYLLRIIMTKPQECDHCKKPIEGKCVNALGKAYHPMHFVCDKCKKPITETEFQQKDGKPLCMKDYEDMLPKCHGCNKIIREKVVKGMNKTWHEDHFVCNLCKQKLIGQSYVERKGRPVCEKCFNTNIADKCKGCEKVIDGPATVAQDAKWHPECFKCKKCKNPIKCEKIKVDTDGLPICDKC</sequence>